<accession>A0ABW1YE70</accession>
<organism evidence="1 2">
    <name type="scientific">Deinococcus lacus</name>
    <dbReference type="NCBI Taxonomy" id="392561"/>
    <lineage>
        <taxon>Bacteria</taxon>
        <taxon>Thermotogati</taxon>
        <taxon>Deinococcota</taxon>
        <taxon>Deinococci</taxon>
        <taxon>Deinococcales</taxon>
        <taxon>Deinococcaceae</taxon>
        <taxon>Deinococcus</taxon>
    </lineage>
</organism>
<sequence>MVNFHGWFCLSSTFVYPDNLKYTTDNLIQEKLDEQAWNEGSTNLFAHIKRMNGGTYLYIGGDRNHFGIKDEIFELLEFIREVDNGAYGILYVHDDESRISAIATGYGVYIMKRGKIHYAPDPWLSPLIPTVEDEMD</sequence>
<name>A0ABW1YE70_9DEIO</name>
<comment type="caution">
    <text evidence="1">The sequence shown here is derived from an EMBL/GenBank/DDBJ whole genome shotgun (WGS) entry which is preliminary data.</text>
</comment>
<reference evidence="2" key="1">
    <citation type="journal article" date="2019" name="Int. J. Syst. Evol. Microbiol.">
        <title>The Global Catalogue of Microorganisms (GCM) 10K type strain sequencing project: providing services to taxonomists for standard genome sequencing and annotation.</title>
        <authorList>
            <consortium name="The Broad Institute Genomics Platform"/>
            <consortium name="The Broad Institute Genome Sequencing Center for Infectious Disease"/>
            <person name="Wu L."/>
            <person name="Ma J."/>
        </authorList>
    </citation>
    <scope>NUCLEOTIDE SEQUENCE [LARGE SCALE GENOMIC DNA]</scope>
    <source>
        <strain evidence="2">CGMCC 1.15772</strain>
    </source>
</reference>
<dbReference type="RefSeq" id="WP_380082531.1">
    <property type="nucleotide sequence ID" value="NZ_JBHSWD010000001.1"/>
</dbReference>
<evidence type="ECO:0000313" key="2">
    <source>
        <dbReference type="Proteomes" id="UP001596297"/>
    </source>
</evidence>
<proteinExistence type="predicted"/>
<evidence type="ECO:0000313" key="1">
    <source>
        <dbReference type="EMBL" id="MFC6591527.1"/>
    </source>
</evidence>
<dbReference type="EMBL" id="JBHSWD010000001">
    <property type="protein sequence ID" value="MFC6591527.1"/>
    <property type="molecule type" value="Genomic_DNA"/>
</dbReference>
<gene>
    <name evidence="1" type="ORF">ACFP81_05535</name>
</gene>
<protein>
    <submittedName>
        <fullName evidence="1">Imm7 family immunity protein</fullName>
    </submittedName>
</protein>
<keyword evidence="2" id="KW-1185">Reference proteome</keyword>
<dbReference type="InterPro" id="IPR028965">
    <property type="entry name" value="Imm7"/>
</dbReference>
<dbReference type="Pfam" id="PF15585">
    <property type="entry name" value="Imm7"/>
    <property type="match status" value="1"/>
</dbReference>
<dbReference type="Proteomes" id="UP001596297">
    <property type="component" value="Unassembled WGS sequence"/>
</dbReference>